<accession>A0A5S4FMU3</accession>
<organism evidence="1 2">
    <name type="scientific">Nonomuraea turkmeniaca</name>
    <dbReference type="NCBI Taxonomy" id="103838"/>
    <lineage>
        <taxon>Bacteria</taxon>
        <taxon>Bacillati</taxon>
        <taxon>Actinomycetota</taxon>
        <taxon>Actinomycetes</taxon>
        <taxon>Streptosporangiales</taxon>
        <taxon>Streptosporangiaceae</taxon>
        <taxon>Nonomuraea</taxon>
    </lineage>
</organism>
<evidence type="ECO:0000313" key="2">
    <source>
        <dbReference type="Proteomes" id="UP000309128"/>
    </source>
</evidence>
<sequence length="128" mass="13859">MASLDDIDRARAEFCSPELKELMDAHDQMLKFAHRCAVLAADADAAKLPVADGYVDAVAELDAALAARPVVISNLRKAAQRFSSMFDPTAPSEGFGENEDPLLWTVEVLRETLTAVEEARAKNNPSAN</sequence>
<protein>
    <submittedName>
        <fullName evidence="1">Uncharacterized protein</fullName>
    </submittedName>
</protein>
<name>A0A5S4FMU3_9ACTN</name>
<dbReference type="Proteomes" id="UP000309128">
    <property type="component" value="Unassembled WGS sequence"/>
</dbReference>
<dbReference type="RefSeq" id="WP_138666355.1">
    <property type="nucleotide sequence ID" value="NZ_VCKY01000034.1"/>
</dbReference>
<dbReference type="AlphaFoldDB" id="A0A5S4FMU3"/>
<evidence type="ECO:0000313" key="1">
    <source>
        <dbReference type="EMBL" id="TMR22047.1"/>
    </source>
</evidence>
<reference evidence="1 2" key="1">
    <citation type="submission" date="2019-05" db="EMBL/GenBank/DDBJ databases">
        <title>Draft genome sequence of Nonomuraea turkmeniaca DSM 43926.</title>
        <authorList>
            <person name="Saricaoglu S."/>
            <person name="Isik K."/>
        </authorList>
    </citation>
    <scope>NUCLEOTIDE SEQUENCE [LARGE SCALE GENOMIC DNA]</scope>
    <source>
        <strain evidence="1 2">DSM 43926</strain>
    </source>
</reference>
<comment type="caution">
    <text evidence="1">The sequence shown here is derived from an EMBL/GenBank/DDBJ whole genome shotgun (WGS) entry which is preliminary data.</text>
</comment>
<gene>
    <name evidence="1" type="ORF">ETD86_12805</name>
</gene>
<proteinExistence type="predicted"/>
<keyword evidence="2" id="KW-1185">Reference proteome</keyword>
<dbReference type="EMBL" id="VCKY01000034">
    <property type="protein sequence ID" value="TMR22047.1"/>
    <property type="molecule type" value="Genomic_DNA"/>
</dbReference>